<name>A0ABQ1CQA2_STRDI</name>
<organism evidence="1 2">
    <name type="scientific">Streptomyces diastaticus subsp. diastaticus</name>
    <dbReference type="NCBI Taxonomy" id="68040"/>
    <lineage>
        <taxon>Bacteria</taxon>
        <taxon>Bacillati</taxon>
        <taxon>Actinomycetota</taxon>
        <taxon>Actinomycetes</taxon>
        <taxon>Kitasatosporales</taxon>
        <taxon>Streptomycetaceae</taxon>
        <taxon>Streptomyces</taxon>
        <taxon>Streptomyces diastaticus group</taxon>
    </lineage>
</organism>
<keyword evidence="2" id="KW-1185">Reference proteome</keyword>
<proteinExistence type="predicted"/>
<gene>
    <name evidence="1" type="ORF">Sdia_33090</name>
</gene>
<accession>A0ABQ1CQA2</accession>
<evidence type="ECO:0000313" key="2">
    <source>
        <dbReference type="Proteomes" id="UP000472710"/>
    </source>
</evidence>
<evidence type="ECO:0000313" key="1">
    <source>
        <dbReference type="EMBL" id="GFH72541.1"/>
    </source>
</evidence>
<comment type="caution">
    <text evidence="1">The sequence shown here is derived from an EMBL/GenBank/DDBJ whole genome shotgun (WGS) entry which is preliminary data.</text>
</comment>
<sequence length="70" mass="7060">MAAHSRVNGTGAPAAVAELRDGAWGADQLDAGHGHRAVRAMAAARAGSRAALSAARGRGVRPWHPAPRAS</sequence>
<reference evidence="1 2" key="1">
    <citation type="submission" date="2020-02" db="EMBL/GenBank/DDBJ databases">
        <title>Whole genome shotgun sequence of Streptomyces diastaticus subsp. diastaticus NBRC 13412.</title>
        <authorList>
            <person name="Ichikawa N."/>
            <person name="Komaki H."/>
            <person name="Tamura T."/>
        </authorList>
    </citation>
    <scope>NUCLEOTIDE SEQUENCE [LARGE SCALE GENOMIC DNA]</scope>
    <source>
        <strain evidence="1 2">NBRC 13412</strain>
    </source>
</reference>
<protein>
    <submittedName>
        <fullName evidence="1">Uncharacterized protein</fullName>
    </submittedName>
</protein>
<dbReference type="EMBL" id="BLLN01000003">
    <property type="protein sequence ID" value="GFH72541.1"/>
    <property type="molecule type" value="Genomic_DNA"/>
</dbReference>
<dbReference type="Proteomes" id="UP000472710">
    <property type="component" value="Unassembled WGS sequence"/>
</dbReference>